<dbReference type="RefSeq" id="XP_025377184.1">
    <property type="nucleotide sequence ID" value="XM_025524963.1"/>
</dbReference>
<name>A0A316YLP4_9BASI</name>
<feature type="transmembrane region" description="Helical" evidence="2">
    <location>
        <begin position="287"/>
        <end position="309"/>
    </location>
</feature>
<feature type="compositionally biased region" description="Polar residues" evidence="1">
    <location>
        <begin position="396"/>
        <end position="408"/>
    </location>
</feature>
<feature type="transmembrane region" description="Helical" evidence="2">
    <location>
        <begin position="30"/>
        <end position="54"/>
    </location>
</feature>
<evidence type="ECO:0000313" key="3">
    <source>
        <dbReference type="EMBL" id="PWN89986.1"/>
    </source>
</evidence>
<feature type="transmembrane region" description="Helical" evidence="2">
    <location>
        <begin position="66"/>
        <end position="85"/>
    </location>
</feature>
<dbReference type="OrthoDB" id="2548432at2759"/>
<feature type="transmembrane region" description="Helical" evidence="2">
    <location>
        <begin position="119"/>
        <end position="139"/>
    </location>
</feature>
<reference evidence="3 4" key="1">
    <citation type="journal article" date="2018" name="Mol. Biol. Evol.">
        <title>Broad Genomic Sampling Reveals a Smut Pathogenic Ancestry of the Fungal Clade Ustilaginomycotina.</title>
        <authorList>
            <person name="Kijpornyongpan T."/>
            <person name="Mondo S.J."/>
            <person name="Barry K."/>
            <person name="Sandor L."/>
            <person name="Lee J."/>
            <person name="Lipzen A."/>
            <person name="Pangilinan J."/>
            <person name="LaButti K."/>
            <person name="Hainaut M."/>
            <person name="Henrissat B."/>
            <person name="Grigoriev I.V."/>
            <person name="Spatafora J.W."/>
            <person name="Aime M.C."/>
        </authorList>
    </citation>
    <scope>NUCLEOTIDE SEQUENCE [LARGE SCALE GENOMIC DNA]</scope>
    <source>
        <strain evidence="3 4">MCA 4198</strain>
    </source>
</reference>
<accession>A0A316YLP4</accession>
<evidence type="ECO:0000256" key="2">
    <source>
        <dbReference type="SAM" id="Phobius"/>
    </source>
</evidence>
<protein>
    <recommendedName>
        <fullName evidence="5">G-protein coupled receptors family 1 profile domain-containing protein</fullName>
    </recommendedName>
</protein>
<dbReference type="InParanoid" id="A0A316YLP4"/>
<keyword evidence="2" id="KW-1133">Transmembrane helix</keyword>
<organism evidence="3 4">
    <name type="scientific">Acaromyces ingoldii</name>
    <dbReference type="NCBI Taxonomy" id="215250"/>
    <lineage>
        <taxon>Eukaryota</taxon>
        <taxon>Fungi</taxon>
        <taxon>Dikarya</taxon>
        <taxon>Basidiomycota</taxon>
        <taxon>Ustilaginomycotina</taxon>
        <taxon>Exobasidiomycetes</taxon>
        <taxon>Exobasidiales</taxon>
        <taxon>Cryptobasidiaceae</taxon>
        <taxon>Acaromyces</taxon>
    </lineage>
</organism>
<dbReference type="GeneID" id="37046879"/>
<feature type="transmembrane region" description="Helical" evidence="2">
    <location>
        <begin position="196"/>
        <end position="223"/>
    </location>
</feature>
<evidence type="ECO:0008006" key="5">
    <source>
        <dbReference type="Google" id="ProtNLM"/>
    </source>
</evidence>
<feature type="compositionally biased region" description="Basic and acidic residues" evidence="1">
    <location>
        <begin position="328"/>
        <end position="344"/>
    </location>
</feature>
<gene>
    <name evidence="3" type="ORF">FA10DRAFT_301278</name>
</gene>
<evidence type="ECO:0000256" key="1">
    <source>
        <dbReference type="SAM" id="MobiDB-lite"/>
    </source>
</evidence>
<sequence>MANTTSSSTAPASIAEDWNSRGLPHAAVGAIHGAALNAAFLSFDVCLAATYVLLSKPSERRSTLFRLHLLSFICAGAFFIIQIALQPQIVFLYATQTPNGIFDVGASLTMCRWLIASDFFSVFGPLVADSTLFFKLSAMYPSWTASRTKRLFVLGPFLTALITRLILYTLLVWQDISGTDAYIKSGGSIFFNAGKVVFQSILIIIDFSLQILSCSYVSALILLRAYRYRKQMRAKIQRKGLADNEKNLRHKLNLFVESILMGFVPPLLCQVLYLATFHSSVITIQAISTYTGTANVFLSAFFAVLATTWSTVRDVVPRRFSSPQDHPTLPHEEQTGPNRMKTEKSILSNFLERAGGDGDDEEDIEFVDRTQSSPDEEKSTPALPLKGTSEWRTHLSRQLGSKQQRPPT</sequence>
<proteinExistence type="predicted"/>
<dbReference type="EMBL" id="KZ819636">
    <property type="protein sequence ID" value="PWN89986.1"/>
    <property type="molecule type" value="Genomic_DNA"/>
</dbReference>
<evidence type="ECO:0000313" key="4">
    <source>
        <dbReference type="Proteomes" id="UP000245768"/>
    </source>
</evidence>
<keyword evidence="2" id="KW-0812">Transmembrane</keyword>
<feature type="transmembrane region" description="Helical" evidence="2">
    <location>
        <begin position="254"/>
        <end position="275"/>
    </location>
</feature>
<feature type="transmembrane region" description="Helical" evidence="2">
    <location>
        <begin position="151"/>
        <end position="176"/>
    </location>
</feature>
<feature type="region of interest" description="Disordered" evidence="1">
    <location>
        <begin position="320"/>
        <end position="408"/>
    </location>
</feature>
<keyword evidence="2" id="KW-0472">Membrane</keyword>
<dbReference type="Proteomes" id="UP000245768">
    <property type="component" value="Unassembled WGS sequence"/>
</dbReference>
<dbReference type="AlphaFoldDB" id="A0A316YLP4"/>
<keyword evidence="4" id="KW-1185">Reference proteome</keyword>